<comment type="caution">
    <text evidence="1">The sequence shown here is derived from an EMBL/GenBank/DDBJ whole genome shotgun (WGS) entry which is preliminary data.</text>
</comment>
<keyword evidence="2" id="KW-1185">Reference proteome</keyword>
<evidence type="ECO:0000313" key="2">
    <source>
        <dbReference type="Proteomes" id="UP001176891"/>
    </source>
</evidence>
<name>A0ABT8WWR3_9FLAO</name>
<protein>
    <recommendedName>
        <fullName evidence="3">DUF4440 domain-containing protein</fullName>
    </recommendedName>
</protein>
<organism evidence="1 2">
    <name type="scientific">Flavivirga amylovorans</name>
    <dbReference type="NCBI Taxonomy" id="870486"/>
    <lineage>
        <taxon>Bacteria</taxon>
        <taxon>Pseudomonadati</taxon>
        <taxon>Bacteroidota</taxon>
        <taxon>Flavobacteriia</taxon>
        <taxon>Flavobacteriales</taxon>
        <taxon>Flavobacteriaceae</taxon>
        <taxon>Flavivirga</taxon>
    </lineage>
</organism>
<dbReference type="Proteomes" id="UP001176891">
    <property type="component" value="Unassembled WGS sequence"/>
</dbReference>
<gene>
    <name evidence="1" type="ORF">Q4Q39_01690</name>
</gene>
<dbReference type="EMBL" id="JAUOEM010000001">
    <property type="protein sequence ID" value="MDO5986105.1"/>
    <property type="molecule type" value="Genomic_DNA"/>
</dbReference>
<sequence>MNQDLEAIIKHHDSIFWKGLNSCNLNILKNQVSDELEFYHDKDGLTKGAETFLKYQRKTYALQKVIGDLRHKAVESSIEIHPINNYGAIITGNHVFILIKITSQNT</sequence>
<dbReference type="RefSeq" id="WP_303280628.1">
    <property type="nucleotide sequence ID" value="NZ_BAABCZ010000016.1"/>
</dbReference>
<reference evidence="1" key="1">
    <citation type="submission" date="2023-07" db="EMBL/GenBank/DDBJ databases">
        <title>Two novel species in the genus Flavivirga.</title>
        <authorList>
            <person name="Kwon K."/>
        </authorList>
    </citation>
    <scope>NUCLEOTIDE SEQUENCE</scope>
    <source>
        <strain evidence="1">KACC 14157</strain>
    </source>
</reference>
<accession>A0ABT8WWR3</accession>
<evidence type="ECO:0008006" key="3">
    <source>
        <dbReference type="Google" id="ProtNLM"/>
    </source>
</evidence>
<evidence type="ECO:0000313" key="1">
    <source>
        <dbReference type="EMBL" id="MDO5986105.1"/>
    </source>
</evidence>
<proteinExistence type="predicted"/>